<accession>A0AAD9DJU0</accession>
<protein>
    <recommendedName>
        <fullName evidence="3">HSF-type DNA-binding domain-containing protein</fullName>
    </recommendedName>
</protein>
<organism evidence="4 5">
    <name type="scientific">Skeletonema marinoi</name>
    <dbReference type="NCBI Taxonomy" id="267567"/>
    <lineage>
        <taxon>Eukaryota</taxon>
        <taxon>Sar</taxon>
        <taxon>Stramenopiles</taxon>
        <taxon>Ochrophyta</taxon>
        <taxon>Bacillariophyta</taxon>
        <taxon>Coscinodiscophyceae</taxon>
        <taxon>Thalassiosirophycidae</taxon>
        <taxon>Thalassiosirales</taxon>
        <taxon>Skeletonemataceae</taxon>
        <taxon>Skeletonema</taxon>
        <taxon>Skeletonema marinoi-dohrnii complex</taxon>
    </lineage>
</organism>
<evidence type="ECO:0000256" key="2">
    <source>
        <dbReference type="SAM" id="MobiDB-lite"/>
    </source>
</evidence>
<keyword evidence="5" id="KW-1185">Reference proteome</keyword>
<name>A0AAD9DJU0_9STRA</name>
<comment type="caution">
    <text evidence="4">The sequence shown here is derived from an EMBL/GenBank/DDBJ whole genome shotgun (WGS) entry which is preliminary data.</text>
</comment>
<proteinExistence type="predicted"/>
<gene>
    <name evidence="4" type="ORF">QTG54_000304</name>
</gene>
<dbReference type="EMBL" id="JATAAI010000001">
    <property type="protein sequence ID" value="KAK1748365.1"/>
    <property type="molecule type" value="Genomic_DNA"/>
</dbReference>
<sequence>MSFSGNKRKGAPGDVLDEERMPADPADPAAGTLRAGGKRVRKKRDINSWTVSIPTNRRNILCLGMSYPHVDWVVRNFKLPKNTKPIVLFNQEPSVEQAIELVRRNILNQIDGRDLARINALEADNDKLAYTVSKEQAAVWYEKRHLHADFNSRNLVNQMVLKWGKTVRFHQVILDYFWSPSGSWAIKSWQRSFFNENIPNFVTHKLFNFGSLDKDTTLVKPSAASKKKKRKDSTYLTSDAAVVYLPFSSHCFRQVVACYENLSKFYTISFLKKEDLDEHTLWKATNTISPSSMQVWLAKSIDQEEKYCKLDYSEIRGFSDDEFATREDIINIFNRIAEPDEVRMIKLMALRKYHPDYPSSNMKPDKPTLGIDKGGYVGLIHPSEVVLRRTPSPTDGIVTKKTATKEAATITNTVDADPLKESNSAVPRFILSLTELLDRKNRKIIELLPDGITIHDEGRLETELLPNFFTPGSLLNFKNVLRKYKFRRTENKTYTHDALDKDMNVQSLLQINKNGFVRGAPPSVDLLYNNIFGSSGKDITVDVSKDPNFKELMFYHYKMLGKKPAIGLPRQLGGEIFKKLQTKVKKSGGSFLNGRGETIDLDKASRKIMRCLYLRMDTFADWKDYQFAEQENDVSDDESDEKRQSYSITASAETELLTGMANQMTKWKADKKGKPKKGCKHMDCGKPVFARGKCYRHDQESKRAAVDDISSDDEDDNIYPVRLPMRTIGTQTDDLPLVSDTSGHYELPLQVIAVHPVTILRKLVDCPKTTPLLMKIPVHPVTAARSQLNQ</sequence>
<feature type="region of interest" description="Disordered" evidence="2">
    <location>
        <begin position="1"/>
        <end position="37"/>
    </location>
</feature>
<dbReference type="InterPro" id="IPR036388">
    <property type="entry name" value="WH-like_DNA-bd_sf"/>
</dbReference>
<feature type="compositionally biased region" description="Basic residues" evidence="2">
    <location>
        <begin position="1"/>
        <end position="10"/>
    </location>
</feature>
<dbReference type="GO" id="GO:0043565">
    <property type="term" value="F:sequence-specific DNA binding"/>
    <property type="evidence" value="ECO:0007669"/>
    <property type="project" value="InterPro"/>
</dbReference>
<dbReference type="GO" id="GO:0003700">
    <property type="term" value="F:DNA-binding transcription factor activity"/>
    <property type="evidence" value="ECO:0007669"/>
    <property type="project" value="InterPro"/>
</dbReference>
<reference evidence="4" key="1">
    <citation type="submission" date="2023-06" db="EMBL/GenBank/DDBJ databases">
        <title>Survivors Of The Sea: Transcriptome response of Skeletonema marinoi to long-term dormancy.</title>
        <authorList>
            <person name="Pinder M.I.M."/>
            <person name="Kourtchenko O."/>
            <person name="Robertson E.K."/>
            <person name="Larsson T."/>
            <person name="Maumus F."/>
            <person name="Osuna-Cruz C.M."/>
            <person name="Vancaester E."/>
            <person name="Stenow R."/>
            <person name="Vandepoele K."/>
            <person name="Ploug H."/>
            <person name="Bruchert V."/>
            <person name="Godhe A."/>
            <person name="Topel M."/>
        </authorList>
    </citation>
    <scope>NUCLEOTIDE SEQUENCE</scope>
    <source>
        <strain evidence="4">R05AC</strain>
    </source>
</reference>
<feature type="domain" description="HSF-type DNA-binding" evidence="3">
    <location>
        <begin position="429"/>
        <end position="520"/>
    </location>
</feature>
<keyword evidence="1" id="KW-0238">DNA-binding</keyword>
<evidence type="ECO:0000259" key="3">
    <source>
        <dbReference type="Pfam" id="PF00447"/>
    </source>
</evidence>
<dbReference type="AlphaFoldDB" id="A0AAD9DJU0"/>
<evidence type="ECO:0000256" key="1">
    <source>
        <dbReference type="ARBA" id="ARBA00023125"/>
    </source>
</evidence>
<dbReference type="Gene3D" id="1.10.10.10">
    <property type="entry name" value="Winged helix-like DNA-binding domain superfamily/Winged helix DNA-binding domain"/>
    <property type="match status" value="1"/>
</dbReference>
<dbReference type="Proteomes" id="UP001224775">
    <property type="component" value="Unassembled WGS sequence"/>
</dbReference>
<dbReference type="Pfam" id="PF00447">
    <property type="entry name" value="HSF_DNA-bind"/>
    <property type="match status" value="1"/>
</dbReference>
<evidence type="ECO:0000313" key="4">
    <source>
        <dbReference type="EMBL" id="KAK1748365.1"/>
    </source>
</evidence>
<evidence type="ECO:0000313" key="5">
    <source>
        <dbReference type="Proteomes" id="UP001224775"/>
    </source>
</evidence>
<dbReference type="InterPro" id="IPR000232">
    <property type="entry name" value="HSF_DNA-bd"/>
</dbReference>